<accession>A0ABN2E1M4</accession>
<evidence type="ECO:0000313" key="1">
    <source>
        <dbReference type="EMBL" id="GAA1591813.1"/>
    </source>
</evidence>
<dbReference type="Gene3D" id="3.40.50.300">
    <property type="entry name" value="P-loop containing nucleotide triphosphate hydrolases"/>
    <property type="match status" value="1"/>
</dbReference>
<dbReference type="Pfam" id="PF13238">
    <property type="entry name" value="AAA_18"/>
    <property type="match status" value="1"/>
</dbReference>
<reference evidence="1 2" key="1">
    <citation type="journal article" date="2019" name="Int. J. Syst. Evol. Microbiol.">
        <title>The Global Catalogue of Microorganisms (GCM) 10K type strain sequencing project: providing services to taxonomists for standard genome sequencing and annotation.</title>
        <authorList>
            <consortium name="The Broad Institute Genomics Platform"/>
            <consortium name="The Broad Institute Genome Sequencing Center for Infectious Disease"/>
            <person name="Wu L."/>
            <person name="Ma J."/>
        </authorList>
    </citation>
    <scope>NUCLEOTIDE SEQUENCE [LARGE SCALE GENOMIC DNA]</scope>
    <source>
        <strain evidence="1 2">JCM 14304</strain>
    </source>
</reference>
<sequence>MVAVLLAGGPGSGKSTVAAALQEQGRYAVDLDYGYARHEDSSGSPVSFPPAPDLAWLTAHHWQWIDGRLTELLAHCRSRNAVLCGTAFNMFDYLDRFGLVILLRCDDRTMDARLRDPKRANIFGKVGDTAVWSRWWRTRVEEELGKRQARIVDAHQPLPQVVSTVLDLCAAAGHPISGDTTV</sequence>
<keyword evidence="2" id="KW-1185">Reference proteome</keyword>
<comment type="caution">
    <text evidence="1">The sequence shown here is derived from an EMBL/GenBank/DDBJ whole genome shotgun (WGS) entry which is preliminary data.</text>
</comment>
<dbReference type="EMBL" id="BAAAND010000007">
    <property type="protein sequence ID" value="GAA1591813.1"/>
    <property type="molecule type" value="Genomic_DNA"/>
</dbReference>
<evidence type="ECO:0000313" key="2">
    <source>
        <dbReference type="Proteomes" id="UP001500190"/>
    </source>
</evidence>
<evidence type="ECO:0008006" key="3">
    <source>
        <dbReference type="Google" id="ProtNLM"/>
    </source>
</evidence>
<dbReference type="Proteomes" id="UP001500190">
    <property type="component" value="Unassembled WGS sequence"/>
</dbReference>
<dbReference type="SUPFAM" id="SSF52540">
    <property type="entry name" value="P-loop containing nucleoside triphosphate hydrolases"/>
    <property type="match status" value="1"/>
</dbReference>
<protein>
    <recommendedName>
        <fullName evidence="3">AAA domain-containing protein</fullName>
    </recommendedName>
</protein>
<name>A0ABN2E1M4_9ACTN</name>
<organism evidence="1 2">
    <name type="scientific">Kribbella karoonensis</name>
    <dbReference type="NCBI Taxonomy" id="324851"/>
    <lineage>
        <taxon>Bacteria</taxon>
        <taxon>Bacillati</taxon>
        <taxon>Actinomycetota</taxon>
        <taxon>Actinomycetes</taxon>
        <taxon>Propionibacteriales</taxon>
        <taxon>Kribbellaceae</taxon>
        <taxon>Kribbella</taxon>
    </lineage>
</organism>
<proteinExistence type="predicted"/>
<gene>
    <name evidence="1" type="ORF">GCM10009742_43230</name>
</gene>
<dbReference type="InterPro" id="IPR027417">
    <property type="entry name" value="P-loop_NTPase"/>
</dbReference>